<feature type="region of interest" description="Disordered" evidence="1">
    <location>
        <begin position="1"/>
        <end position="25"/>
    </location>
</feature>
<sequence length="146" mass="15487">MADTKLEMSIVDDEPSQGSSPGGAAAPRWHVVVQQPGQTRAEAFATYGRDRIGDNDAVILGFADPAAGRAEDAPPCRLRFHLPPIETAQDSERGGAALLAALGESRISVDDALTIMALLVGQSELIQAGENERRIESLGAQLRRGR</sequence>
<gene>
    <name evidence="2" type="ORF">E2493_09755</name>
</gene>
<keyword evidence="3" id="KW-1185">Reference proteome</keyword>
<comment type="caution">
    <text evidence="2">The sequence shown here is derived from an EMBL/GenBank/DDBJ whole genome shotgun (WGS) entry which is preliminary data.</text>
</comment>
<dbReference type="EMBL" id="SPDV01000016">
    <property type="protein sequence ID" value="TFI58411.1"/>
    <property type="molecule type" value="Genomic_DNA"/>
</dbReference>
<protein>
    <submittedName>
        <fullName evidence="2">Uncharacterized protein</fullName>
    </submittedName>
</protein>
<dbReference type="Proteomes" id="UP000298213">
    <property type="component" value="Unassembled WGS sequence"/>
</dbReference>
<dbReference type="AlphaFoldDB" id="A0A4Y8ZQX7"/>
<organism evidence="2 3">
    <name type="scientific">Sphingomonas parva</name>
    <dbReference type="NCBI Taxonomy" id="2555898"/>
    <lineage>
        <taxon>Bacteria</taxon>
        <taxon>Pseudomonadati</taxon>
        <taxon>Pseudomonadota</taxon>
        <taxon>Alphaproteobacteria</taxon>
        <taxon>Sphingomonadales</taxon>
        <taxon>Sphingomonadaceae</taxon>
        <taxon>Sphingomonas</taxon>
    </lineage>
</organism>
<evidence type="ECO:0000256" key="1">
    <source>
        <dbReference type="SAM" id="MobiDB-lite"/>
    </source>
</evidence>
<accession>A0A4Y8ZQX7</accession>
<evidence type="ECO:0000313" key="3">
    <source>
        <dbReference type="Proteomes" id="UP000298213"/>
    </source>
</evidence>
<evidence type="ECO:0000313" key="2">
    <source>
        <dbReference type="EMBL" id="TFI58411.1"/>
    </source>
</evidence>
<name>A0A4Y8ZQX7_9SPHN</name>
<proteinExistence type="predicted"/>
<reference evidence="2 3" key="1">
    <citation type="submission" date="2019-03" db="EMBL/GenBank/DDBJ databases">
        <title>Genome sequence of Sphingomonas sp. 17J27-24.</title>
        <authorList>
            <person name="Kim M."/>
            <person name="Maeng S."/>
            <person name="Sathiyaraj S."/>
        </authorList>
    </citation>
    <scope>NUCLEOTIDE SEQUENCE [LARGE SCALE GENOMIC DNA]</scope>
    <source>
        <strain evidence="2 3">17J27-24</strain>
    </source>
</reference>
<dbReference type="RefSeq" id="WP_135086204.1">
    <property type="nucleotide sequence ID" value="NZ_SPDV01000016.1"/>
</dbReference>